<evidence type="ECO:0000313" key="5">
    <source>
        <dbReference type="Proteomes" id="UP000561726"/>
    </source>
</evidence>
<protein>
    <recommendedName>
        <fullName evidence="1">YdhG-like domain-containing protein</fullName>
    </recommendedName>
</protein>
<dbReference type="Proteomes" id="UP000029864">
    <property type="component" value="Unassembled WGS sequence"/>
</dbReference>
<proteinExistence type="predicted"/>
<dbReference type="Gene3D" id="3.90.1150.200">
    <property type="match status" value="1"/>
</dbReference>
<comment type="caution">
    <text evidence="2">The sequence shown here is derived from an EMBL/GenBank/DDBJ whole genome shotgun (WGS) entry which is preliminary data.</text>
</comment>
<dbReference type="EMBL" id="JACHBQ010000001">
    <property type="protein sequence ID" value="MBB5640627.1"/>
    <property type="molecule type" value="Genomic_DNA"/>
</dbReference>
<reference evidence="2 4" key="1">
    <citation type="submission" date="2014-08" db="EMBL/GenBank/DDBJ databases">
        <authorList>
            <person name="Sisinthy S."/>
        </authorList>
    </citation>
    <scope>NUCLEOTIDE SEQUENCE [LARGE SCALE GENOMIC DNA]</scope>
    <source>
        <strain evidence="2 4">RuG17</strain>
    </source>
</reference>
<evidence type="ECO:0000313" key="3">
    <source>
        <dbReference type="EMBL" id="MBB5640627.1"/>
    </source>
</evidence>
<accession>A0A099JBI8</accession>
<gene>
    <name evidence="3" type="ORF">BJ997_001175</name>
    <name evidence="2" type="ORF">GY21_10075</name>
</gene>
<feature type="domain" description="YdhG-like" evidence="1">
    <location>
        <begin position="20"/>
        <end position="125"/>
    </location>
</feature>
<dbReference type="RefSeq" id="WP_035836600.1">
    <property type="nucleotide sequence ID" value="NZ_JACHBQ010000001.1"/>
</dbReference>
<dbReference type="AlphaFoldDB" id="A0A099JBI8"/>
<dbReference type="SUPFAM" id="SSF159888">
    <property type="entry name" value="YdhG-like"/>
    <property type="match status" value="1"/>
</dbReference>
<dbReference type="InterPro" id="IPR014922">
    <property type="entry name" value="YdhG-like"/>
</dbReference>
<dbReference type="Proteomes" id="UP000561726">
    <property type="component" value="Unassembled WGS sequence"/>
</dbReference>
<organism evidence="2 4">
    <name type="scientific">Cryobacterium roopkundense</name>
    <dbReference type="NCBI Taxonomy" id="1001240"/>
    <lineage>
        <taxon>Bacteria</taxon>
        <taxon>Bacillati</taxon>
        <taxon>Actinomycetota</taxon>
        <taxon>Actinomycetes</taxon>
        <taxon>Micrococcales</taxon>
        <taxon>Microbacteriaceae</taxon>
        <taxon>Cryobacterium</taxon>
    </lineage>
</organism>
<dbReference type="Pfam" id="PF08818">
    <property type="entry name" value="DUF1801"/>
    <property type="match status" value="1"/>
</dbReference>
<dbReference type="STRING" id="1001240.GY21_10075"/>
<reference evidence="3 5" key="2">
    <citation type="submission" date="2020-08" db="EMBL/GenBank/DDBJ databases">
        <title>Sequencing the genomes of 1000 actinobacteria strains.</title>
        <authorList>
            <person name="Klenk H.-P."/>
        </authorList>
    </citation>
    <scope>NUCLEOTIDE SEQUENCE [LARGE SCALE GENOMIC DNA]</scope>
    <source>
        <strain evidence="3 5">DSM 21065</strain>
    </source>
</reference>
<keyword evidence="4" id="KW-1185">Reference proteome</keyword>
<evidence type="ECO:0000313" key="2">
    <source>
        <dbReference type="EMBL" id="KGJ74872.1"/>
    </source>
</evidence>
<evidence type="ECO:0000313" key="4">
    <source>
        <dbReference type="Proteomes" id="UP000029864"/>
    </source>
</evidence>
<dbReference type="OrthoDB" id="9811812at2"/>
<dbReference type="EMBL" id="JPXF01000037">
    <property type="protein sequence ID" value="KGJ74872.1"/>
    <property type="molecule type" value="Genomic_DNA"/>
</dbReference>
<sequence>MTNRSAEVDAFMAALDHPRAALVQQIRLAILTAEPKVTERIKWNAPSFCRDGVDRVTFNLRPADRVHLIFHRGSTARQDPAPFHFEDSTGLLVKITEERGQVTFFDADAVRAGKASLLALVHAWIRA</sequence>
<evidence type="ECO:0000259" key="1">
    <source>
        <dbReference type="Pfam" id="PF08818"/>
    </source>
</evidence>
<name>A0A099JBI8_9MICO</name>
<dbReference type="eggNOG" id="COG5646">
    <property type="taxonomic scope" value="Bacteria"/>
</dbReference>